<comment type="subcellular location">
    <subcellularLocation>
        <location evidence="1 6">Nucleus</location>
    </subcellularLocation>
</comment>
<reference evidence="7 8" key="2">
    <citation type="journal article" date="2019" name="G3 (Bethesda)">
        <title>Hybrid Assembly of the Genome of the Entomopathogenic Nematode Steinernema carpocapsae Identifies the X-Chromosome.</title>
        <authorList>
            <person name="Serra L."/>
            <person name="Macchietto M."/>
            <person name="Macias-Munoz A."/>
            <person name="McGill C.J."/>
            <person name="Rodriguez I.M."/>
            <person name="Rodriguez B."/>
            <person name="Murad R."/>
            <person name="Mortazavi A."/>
        </authorList>
    </citation>
    <scope>NUCLEOTIDE SEQUENCE [LARGE SCALE GENOMIC DNA]</scope>
    <source>
        <strain evidence="7 8">ALL</strain>
    </source>
</reference>
<dbReference type="OrthoDB" id="613763at2759"/>
<evidence type="ECO:0000256" key="4">
    <source>
        <dbReference type="ARBA" id="ARBA00023163"/>
    </source>
</evidence>
<evidence type="ECO:0000256" key="6">
    <source>
        <dbReference type="PIRNR" id="PIRNR028763"/>
    </source>
</evidence>
<keyword evidence="4 6" id="KW-0804">Transcription</keyword>
<organism evidence="7 8">
    <name type="scientific">Steinernema carpocapsae</name>
    <name type="common">Entomopathogenic nematode</name>
    <dbReference type="NCBI Taxonomy" id="34508"/>
    <lineage>
        <taxon>Eukaryota</taxon>
        <taxon>Metazoa</taxon>
        <taxon>Ecdysozoa</taxon>
        <taxon>Nematoda</taxon>
        <taxon>Chromadorea</taxon>
        <taxon>Rhabditida</taxon>
        <taxon>Tylenchina</taxon>
        <taxon>Panagrolaimomorpha</taxon>
        <taxon>Strongyloidoidea</taxon>
        <taxon>Steinernematidae</taxon>
        <taxon>Steinernema</taxon>
    </lineage>
</organism>
<dbReference type="Gene3D" id="1.10.10.10">
    <property type="entry name" value="Winged helix-like DNA-binding domain superfamily/Winged helix DNA-binding domain"/>
    <property type="match status" value="1"/>
</dbReference>
<evidence type="ECO:0000256" key="1">
    <source>
        <dbReference type="ARBA" id="ARBA00004123"/>
    </source>
</evidence>
<dbReference type="InterPro" id="IPR007832">
    <property type="entry name" value="RNA_pol_Rpc34"/>
</dbReference>
<dbReference type="Proteomes" id="UP000298663">
    <property type="component" value="Unassembled WGS sequence"/>
</dbReference>
<dbReference type="SUPFAM" id="SSF46785">
    <property type="entry name" value="Winged helix' DNA-binding domain"/>
    <property type="match status" value="1"/>
</dbReference>
<comment type="similarity">
    <text evidence="2 6">Belongs to the eukaryotic RPC34/RPC39 RNA polymerase subunit family.</text>
</comment>
<dbReference type="Pfam" id="PF05158">
    <property type="entry name" value="RNA_pol_Rpc34"/>
    <property type="match status" value="1"/>
</dbReference>
<dbReference type="GO" id="GO:0006383">
    <property type="term" value="P:transcription by RNA polymerase III"/>
    <property type="evidence" value="ECO:0007669"/>
    <property type="project" value="UniProtKB-UniRule"/>
</dbReference>
<dbReference type="GO" id="GO:0005737">
    <property type="term" value="C:cytoplasm"/>
    <property type="evidence" value="ECO:0007669"/>
    <property type="project" value="UniProtKB-ARBA"/>
</dbReference>
<dbReference type="GO" id="GO:0005654">
    <property type="term" value="C:nucleoplasm"/>
    <property type="evidence" value="ECO:0007669"/>
    <property type="project" value="UniProtKB-ARBA"/>
</dbReference>
<protein>
    <recommendedName>
        <fullName evidence="6">DNA-directed RNA polymerase III subunit RPC6</fullName>
        <shortName evidence="6">RNA polymerase III subunit C6</shortName>
    </recommendedName>
</protein>
<comment type="caution">
    <text evidence="7">The sequence shown here is derived from an EMBL/GenBank/DDBJ whole genome shotgun (WGS) entry which is preliminary data.</text>
</comment>
<evidence type="ECO:0000313" key="8">
    <source>
        <dbReference type="Proteomes" id="UP000298663"/>
    </source>
</evidence>
<dbReference type="FunFam" id="1.10.10.10:FF:000116">
    <property type="entry name" value="DNA-directed RNA polymerase III subunit RPC6"/>
    <property type="match status" value="1"/>
</dbReference>
<dbReference type="InterPro" id="IPR036388">
    <property type="entry name" value="WH-like_DNA-bd_sf"/>
</dbReference>
<dbReference type="EMBL" id="AZBU02000012">
    <property type="protein sequence ID" value="TKR59309.1"/>
    <property type="molecule type" value="Genomic_DNA"/>
</dbReference>
<dbReference type="PIRSF" id="PIRSF028763">
    <property type="entry name" value="RNA_pol_Rpc34"/>
    <property type="match status" value="1"/>
</dbReference>
<sequence>MYSEGFIKQEIQDEEIAPMEIVTEGIDRQPDIEILTLVQRSESISDVELAKLTEGVYTSEERVQGINRLLAAHKIDMINGLRGKFILRLKKQTSQRFQSAEEQAVYEAIADADSAGIWIRDLRERTGLPQMQLTRLLKAMEKQKSIKSVKTVGNTRKCYMLFDIQPDESLTGGAFFSDQQIDSQFVEMLVQVSSSFLKARRKMAEDKHPGDPLAQREASFVRSEEIATYIRSKGVSKVELTVLDVESVLNVAVLDGHLERRTDGSYRAIYAAKPLTFLANSPCIHCPLIAECRPNHVVSPETCEYFQKWLDF</sequence>
<keyword evidence="8" id="KW-1185">Reference proteome</keyword>
<accession>A0A4U5LTB4</accession>
<reference evidence="7 8" key="1">
    <citation type="journal article" date="2015" name="Genome Biol.">
        <title>Comparative genomics of Steinernema reveals deeply conserved gene regulatory networks.</title>
        <authorList>
            <person name="Dillman A.R."/>
            <person name="Macchietto M."/>
            <person name="Porter C.F."/>
            <person name="Rogers A."/>
            <person name="Williams B."/>
            <person name="Antoshechkin I."/>
            <person name="Lee M.M."/>
            <person name="Goodwin Z."/>
            <person name="Lu X."/>
            <person name="Lewis E.E."/>
            <person name="Goodrich-Blair H."/>
            <person name="Stock S.P."/>
            <person name="Adams B.J."/>
            <person name="Sternberg P.W."/>
            <person name="Mortazavi A."/>
        </authorList>
    </citation>
    <scope>NUCLEOTIDE SEQUENCE [LARGE SCALE GENOMIC DNA]</scope>
    <source>
        <strain evidence="7 8">ALL</strain>
    </source>
</reference>
<evidence type="ECO:0000256" key="2">
    <source>
        <dbReference type="ARBA" id="ARBA00011038"/>
    </source>
</evidence>
<gene>
    <name evidence="7" type="ORF">L596_028999</name>
</gene>
<dbReference type="InterPro" id="IPR036390">
    <property type="entry name" value="WH_DNA-bd_sf"/>
</dbReference>
<proteinExistence type="inferred from homology"/>
<keyword evidence="3 6" id="KW-0240">DNA-directed RNA polymerase</keyword>
<evidence type="ECO:0000256" key="5">
    <source>
        <dbReference type="ARBA" id="ARBA00023242"/>
    </source>
</evidence>
<dbReference type="PANTHER" id="PTHR12780">
    <property type="entry name" value="RNA POLYMERASE III DNA DIRECTED , 39KD SUBUNIT-RELATED"/>
    <property type="match status" value="1"/>
</dbReference>
<evidence type="ECO:0000313" key="7">
    <source>
        <dbReference type="EMBL" id="TKR59309.1"/>
    </source>
</evidence>
<comment type="function">
    <text evidence="6">DNA-dependent RNA polymerase catalyzes the transcription of DNA into RNA using the four ribonucleoside triphosphates as substrates. Specific peripheric component of RNA polymerase III which synthesizes small RNAs, such as 5S rRNA and tRNAs.</text>
</comment>
<keyword evidence="5 6" id="KW-0539">Nucleus</keyword>
<evidence type="ECO:0000256" key="3">
    <source>
        <dbReference type="ARBA" id="ARBA00022478"/>
    </source>
</evidence>
<dbReference type="STRING" id="34508.A0A4U5LTB4"/>
<dbReference type="GO" id="GO:0005666">
    <property type="term" value="C:RNA polymerase III complex"/>
    <property type="evidence" value="ECO:0007669"/>
    <property type="project" value="UniProtKB-UniRule"/>
</dbReference>
<dbReference type="AlphaFoldDB" id="A0A4U5LTB4"/>
<dbReference type="InterPro" id="IPR016049">
    <property type="entry name" value="RNA_pol_Rpc34-like"/>
</dbReference>
<name>A0A4U5LTB4_STECR</name>